<protein>
    <submittedName>
        <fullName evidence="3">PASTA domain-containing protein</fullName>
    </submittedName>
</protein>
<dbReference type="SMART" id="SM00740">
    <property type="entry name" value="PASTA"/>
    <property type="match status" value="1"/>
</dbReference>
<gene>
    <name evidence="3" type="ORF">ACFSJ0_09820</name>
</gene>
<dbReference type="Proteomes" id="UP001597097">
    <property type="component" value="Unassembled WGS sequence"/>
</dbReference>
<dbReference type="EMBL" id="JBHUCM010000010">
    <property type="protein sequence ID" value="MFD1537331.1"/>
    <property type="molecule type" value="Genomic_DNA"/>
</dbReference>
<feature type="domain" description="PASTA" evidence="2">
    <location>
        <begin position="82"/>
        <end position="145"/>
    </location>
</feature>
<reference evidence="4" key="1">
    <citation type="journal article" date="2019" name="Int. J. Syst. Evol. Microbiol.">
        <title>The Global Catalogue of Microorganisms (GCM) 10K type strain sequencing project: providing services to taxonomists for standard genome sequencing and annotation.</title>
        <authorList>
            <consortium name="The Broad Institute Genomics Platform"/>
            <consortium name="The Broad Institute Genome Sequencing Center for Infectious Disease"/>
            <person name="Wu L."/>
            <person name="Ma J."/>
        </authorList>
    </citation>
    <scope>NUCLEOTIDE SEQUENCE [LARGE SCALE GENOMIC DNA]</scope>
    <source>
        <strain evidence="4">CGMCC 1.15399</strain>
    </source>
</reference>
<evidence type="ECO:0000259" key="2">
    <source>
        <dbReference type="PROSITE" id="PS51178"/>
    </source>
</evidence>
<sequence>MKVEDALADAMATHVADVQATPSLGRDVRRRHRAHVIRFRTAGAALATALVAVAVPVMLNPAEPAKTQHTATTPTTGPDRAVVDSVIVPEVRDMPAAKAIETLKQAGLVVEDPETATAKGLVQTQEPAAGQEVAKGTNVQLTVARASSMPQDLGDLGDGRKFGGIHLGYLPDGLEWGKWSGKNGFGKTSYTTTFKEPGQEEGFYAVQVVVFADEASKEITERLARYPDEGAETLDVSGKRAYLTKVTEGGEVAAKGDDVSTSTIGWTLRKGLAVEVYISPDYSKKVDAQVELKKIAEGIEPVE</sequence>
<evidence type="ECO:0000256" key="1">
    <source>
        <dbReference type="SAM" id="Phobius"/>
    </source>
</evidence>
<keyword evidence="1" id="KW-1133">Transmembrane helix</keyword>
<name>A0ABW4G4W8_9ACTN</name>
<keyword evidence="4" id="KW-1185">Reference proteome</keyword>
<dbReference type="PROSITE" id="PS51178">
    <property type="entry name" value="PASTA"/>
    <property type="match status" value="1"/>
</dbReference>
<proteinExistence type="predicted"/>
<keyword evidence="1" id="KW-0812">Transmembrane</keyword>
<keyword evidence="1" id="KW-0472">Membrane</keyword>
<accession>A0ABW4G4W8</accession>
<dbReference type="RefSeq" id="WP_219534837.1">
    <property type="nucleotide sequence ID" value="NZ_JAHKRM010000023.1"/>
</dbReference>
<evidence type="ECO:0000313" key="3">
    <source>
        <dbReference type="EMBL" id="MFD1537331.1"/>
    </source>
</evidence>
<organism evidence="3 4">
    <name type="scientific">Nonomuraea guangzhouensis</name>
    <dbReference type="NCBI Taxonomy" id="1291555"/>
    <lineage>
        <taxon>Bacteria</taxon>
        <taxon>Bacillati</taxon>
        <taxon>Actinomycetota</taxon>
        <taxon>Actinomycetes</taxon>
        <taxon>Streptosporangiales</taxon>
        <taxon>Streptosporangiaceae</taxon>
        <taxon>Nonomuraea</taxon>
    </lineage>
</organism>
<dbReference type="CDD" id="cd06577">
    <property type="entry name" value="PASTA_pknB"/>
    <property type="match status" value="1"/>
</dbReference>
<evidence type="ECO:0000313" key="4">
    <source>
        <dbReference type="Proteomes" id="UP001597097"/>
    </source>
</evidence>
<dbReference type="Pfam" id="PF03793">
    <property type="entry name" value="PASTA"/>
    <property type="match status" value="1"/>
</dbReference>
<feature type="transmembrane region" description="Helical" evidence="1">
    <location>
        <begin position="39"/>
        <end position="59"/>
    </location>
</feature>
<comment type="caution">
    <text evidence="3">The sequence shown here is derived from an EMBL/GenBank/DDBJ whole genome shotgun (WGS) entry which is preliminary data.</text>
</comment>
<dbReference type="InterPro" id="IPR005543">
    <property type="entry name" value="PASTA_dom"/>
</dbReference>